<dbReference type="InterPro" id="IPR001638">
    <property type="entry name" value="Solute-binding_3/MltF_N"/>
</dbReference>
<feature type="domain" description="Solute-binding protein family 3/N-terminal" evidence="2">
    <location>
        <begin position="44"/>
        <end position="253"/>
    </location>
</feature>
<dbReference type="Proteomes" id="UP001241537">
    <property type="component" value="Unassembled WGS sequence"/>
</dbReference>
<dbReference type="PANTHER" id="PTHR35936:SF19">
    <property type="entry name" value="AMINO-ACID-BINDING PROTEIN YXEM-RELATED"/>
    <property type="match status" value="1"/>
</dbReference>
<evidence type="ECO:0000313" key="3">
    <source>
        <dbReference type="EMBL" id="MDQ0153212.1"/>
    </source>
</evidence>
<keyword evidence="4" id="KW-1185">Reference proteome</keyword>
<dbReference type="PROSITE" id="PS51257">
    <property type="entry name" value="PROKAR_LIPOPROTEIN"/>
    <property type="match status" value="1"/>
</dbReference>
<organism evidence="3 4">
    <name type="scientific">Moryella indoligenes</name>
    <dbReference type="NCBI Taxonomy" id="371674"/>
    <lineage>
        <taxon>Bacteria</taxon>
        <taxon>Bacillati</taxon>
        <taxon>Bacillota</taxon>
        <taxon>Clostridia</taxon>
        <taxon>Lachnospirales</taxon>
        <taxon>Lachnospiraceae</taxon>
        <taxon>Moryella</taxon>
    </lineage>
</organism>
<gene>
    <name evidence="3" type="ORF">J2S20_001922</name>
</gene>
<dbReference type="SMART" id="SM00062">
    <property type="entry name" value="PBPb"/>
    <property type="match status" value="1"/>
</dbReference>
<evidence type="ECO:0000313" key="4">
    <source>
        <dbReference type="Proteomes" id="UP001241537"/>
    </source>
</evidence>
<dbReference type="PANTHER" id="PTHR35936">
    <property type="entry name" value="MEMBRANE-BOUND LYTIC MUREIN TRANSGLYCOSYLASE F"/>
    <property type="match status" value="1"/>
</dbReference>
<accession>A0AAE3VBE1</accession>
<keyword evidence="1" id="KW-0732">Signal</keyword>
<evidence type="ECO:0000259" key="2">
    <source>
        <dbReference type="SMART" id="SM00062"/>
    </source>
</evidence>
<name>A0AAE3VBE1_9FIRM</name>
<dbReference type="Gene3D" id="3.40.190.10">
    <property type="entry name" value="Periplasmic binding protein-like II"/>
    <property type="match status" value="2"/>
</dbReference>
<comment type="caution">
    <text evidence="3">The sequence shown here is derived from an EMBL/GenBank/DDBJ whole genome shotgun (WGS) entry which is preliminary data.</text>
</comment>
<dbReference type="Pfam" id="PF00497">
    <property type="entry name" value="SBP_bac_3"/>
    <property type="match status" value="1"/>
</dbReference>
<evidence type="ECO:0000256" key="1">
    <source>
        <dbReference type="ARBA" id="ARBA00022729"/>
    </source>
</evidence>
<reference evidence="3" key="1">
    <citation type="submission" date="2023-07" db="EMBL/GenBank/DDBJ databases">
        <title>Genomic Encyclopedia of Type Strains, Phase IV (KMG-IV): sequencing the most valuable type-strain genomes for metagenomic binning, comparative biology and taxonomic classification.</title>
        <authorList>
            <person name="Goeker M."/>
        </authorList>
    </citation>
    <scope>NUCLEOTIDE SEQUENCE</scope>
    <source>
        <strain evidence="3">DSM 19659</strain>
    </source>
</reference>
<proteinExistence type="predicted"/>
<dbReference type="EMBL" id="JAUSTO010000014">
    <property type="protein sequence ID" value="MDQ0153212.1"/>
    <property type="molecule type" value="Genomic_DNA"/>
</dbReference>
<dbReference type="AlphaFoldDB" id="A0AAE3VBE1"/>
<protein>
    <submittedName>
        <fullName evidence="3">ABC-type amino acid transport substrate-binding protein</fullName>
    </submittedName>
</protein>
<dbReference type="RefSeq" id="WP_307255210.1">
    <property type="nucleotide sequence ID" value="NZ_JAUSTO010000014.1"/>
</dbReference>
<dbReference type="SUPFAM" id="SSF53850">
    <property type="entry name" value="Periplasmic binding protein-like II"/>
    <property type="match status" value="1"/>
</dbReference>
<sequence length="258" mass="28772">MKKAFRGVAAALTVGLALFWLAGCTRGSKGEEKAELPAQVTSGVLTVGIIDGGDRFAEKKDGGFSGIEAEIARKLADDLELELRFVEAEDQEMLLKFLDEKKIDFAAGRFSEEAERAERYISTRNYGKGGYFLLLPRYCYIDNLAGLEGQSVGVSGQVKRLAEIAFQDRLMIKEYEDIQRMPGDLGENLIRAGILTEREALEMLRNGKYEVQVQEILNTPKEGYVYVLNKGNEVLGMKLNETIEHYLDWQARPTGDGT</sequence>